<name>A0A8J4PXM8_9MYCE</name>
<accession>A0A8J4PXM8</accession>
<organism evidence="2 3">
    <name type="scientific">Polysphondylium violaceum</name>
    <dbReference type="NCBI Taxonomy" id="133409"/>
    <lineage>
        <taxon>Eukaryota</taxon>
        <taxon>Amoebozoa</taxon>
        <taxon>Evosea</taxon>
        <taxon>Eumycetozoa</taxon>
        <taxon>Dictyostelia</taxon>
        <taxon>Dictyosteliales</taxon>
        <taxon>Dictyosteliaceae</taxon>
        <taxon>Polysphondylium</taxon>
    </lineage>
</organism>
<evidence type="ECO:0000313" key="2">
    <source>
        <dbReference type="EMBL" id="KAF2076833.1"/>
    </source>
</evidence>
<protein>
    <recommendedName>
        <fullName evidence="1">MOSC domain-containing protein</fullName>
    </recommendedName>
</protein>
<dbReference type="Proteomes" id="UP000695562">
    <property type="component" value="Unassembled WGS sequence"/>
</dbReference>
<dbReference type="InterPro" id="IPR005302">
    <property type="entry name" value="MoCF_Sase_C"/>
</dbReference>
<dbReference type="PANTHER" id="PTHR36930">
    <property type="entry name" value="METAL-SULFUR CLUSTER BIOSYNTHESIS PROTEINS YUAD-RELATED"/>
    <property type="match status" value="1"/>
</dbReference>
<comment type="caution">
    <text evidence="2">The sequence shown here is derived from an EMBL/GenBank/DDBJ whole genome shotgun (WGS) entry which is preliminary data.</text>
</comment>
<proteinExistence type="predicted"/>
<dbReference type="AlphaFoldDB" id="A0A8J4PXM8"/>
<gene>
    <name evidence="2" type="ORF">CYY_001861</name>
</gene>
<evidence type="ECO:0000259" key="1">
    <source>
        <dbReference type="PROSITE" id="PS51340"/>
    </source>
</evidence>
<sequence length="182" mass="19658">MSIVAVCVSPTHTMSKPEVAEINLITGLGIEGDAHLGEKVQHLSRVKLNPDQPNLRQIHLIHSELHDELRAKGFTSGVEPGQMGENITTKGIDILSLPTGTKLILGDQGAIIQVTGLRNPCPQLNGLQDELMKACREMDEEGRVTKRKAGIMAIVLSGGIVKKNDTITIEFPPEPHTPLVVV</sequence>
<dbReference type="SUPFAM" id="SSF50800">
    <property type="entry name" value="PK beta-barrel domain-like"/>
    <property type="match status" value="1"/>
</dbReference>
<dbReference type="GO" id="GO:0003824">
    <property type="term" value="F:catalytic activity"/>
    <property type="evidence" value="ECO:0007669"/>
    <property type="project" value="InterPro"/>
</dbReference>
<dbReference type="EMBL" id="AJWJ01000047">
    <property type="protein sequence ID" value="KAF2076833.1"/>
    <property type="molecule type" value="Genomic_DNA"/>
</dbReference>
<dbReference type="InterPro" id="IPR052716">
    <property type="entry name" value="MOSC_domain"/>
</dbReference>
<dbReference type="PANTHER" id="PTHR36930:SF1">
    <property type="entry name" value="MOSC DOMAIN-CONTAINING PROTEIN"/>
    <property type="match status" value="1"/>
</dbReference>
<reference evidence="2" key="1">
    <citation type="submission" date="2020-01" db="EMBL/GenBank/DDBJ databases">
        <title>Development of genomics and gene disruption for Polysphondylium violaceum indicates a role for the polyketide synthase stlB in stalk morphogenesis.</title>
        <authorList>
            <person name="Narita B."/>
            <person name="Kawabe Y."/>
            <person name="Kin K."/>
            <person name="Saito T."/>
            <person name="Gibbs R."/>
            <person name="Kuspa A."/>
            <person name="Muzny D."/>
            <person name="Queller D."/>
            <person name="Richards S."/>
            <person name="Strassman J."/>
            <person name="Sucgang R."/>
            <person name="Worley K."/>
            <person name="Schaap P."/>
        </authorList>
    </citation>
    <scope>NUCLEOTIDE SEQUENCE</scope>
    <source>
        <strain evidence="2">QSvi11</strain>
    </source>
</reference>
<dbReference type="Pfam" id="PF03473">
    <property type="entry name" value="MOSC"/>
    <property type="match status" value="1"/>
</dbReference>
<evidence type="ECO:0000313" key="3">
    <source>
        <dbReference type="Proteomes" id="UP000695562"/>
    </source>
</evidence>
<dbReference type="GO" id="GO:0030170">
    <property type="term" value="F:pyridoxal phosphate binding"/>
    <property type="evidence" value="ECO:0007669"/>
    <property type="project" value="InterPro"/>
</dbReference>
<dbReference type="InterPro" id="IPR011037">
    <property type="entry name" value="Pyrv_Knase-like_insert_dom_sf"/>
</dbReference>
<dbReference type="PROSITE" id="PS51340">
    <property type="entry name" value="MOSC"/>
    <property type="match status" value="1"/>
</dbReference>
<dbReference type="GO" id="GO:0030151">
    <property type="term" value="F:molybdenum ion binding"/>
    <property type="evidence" value="ECO:0007669"/>
    <property type="project" value="InterPro"/>
</dbReference>
<dbReference type="OrthoDB" id="14384at2759"/>
<dbReference type="Gene3D" id="2.40.33.20">
    <property type="entry name" value="PK beta-barrel domain-like"/>
    <property type="match status" value="1"/>
</dbReference>
<feature type="domain" description="MOSC" evidence="1">
    <location>
        <begin position="17"/>
        <end position="170"/>
    </location>
</feature>
<keyword evidence="3" id="KW-1185">Reference proteome</keyword>